<accession>A0ABY5KYC5</accession>
<evidence type="ECO:0000256" key="4">
    <source>
        <dbReference type="ARBA" id="ARBA00023136"/>
    </source>
</evidence>
<organism evidence="6 7">
    <name type="scientific">Cellulomonas chengniuliangii</name>
    <dbReference type="NCBI Taxonomy" id="2968084"/>
    <lineage>
        <taxon>Bacteria</taxon>
        <taxon>Bacillati</taxon>
        <taxon>Actinomycetota</taxon>
        <taxon>Actinomycetes</taxon>
        <taxon>Micrococcales</taxon>
        <taxon>Cellulomonadaceae</taxon>
        <taxon>Cellulomonas</taxon>
    </lineage>
</organism>
<evidence type="ECO:0000313" key="7">
    <source>
        <dbReference type="Proteomes" id="UP001316189"/>
    </source>
</evidence>
<sequence length="192" mass="20156">MTPPSNHTPPPSAHEARELLHQLQREGFSAEEADLALREAGIVPPGPAGYGALEAGRTPYLLGLLAWLPIPFVSVLIAGVAMAAAYPSQRKRSALAAENARRAANWGLTYVLGVVLSIAATILMVLVAQGADTAGPDASPWPLVFLLPIFGLGIAHLVITIMGIRRTSSLQAFNPPGVPFFRAATPEVARAV</sequence>
<keyword evidence="4 5" id="KW-0472">Membrane</keyword>
<evidence type="ECO:0000256" key="1">
    <source>
        <dbReference type="ARBA" id="ARBA00004141"/>
    </source>
</evidence>
<dbReference type="RefSeq" id="WP_227569942.1">
    <property type="nucleotide sequence ID" value="NZ_CP101988.1"/>
</dbReference>
<evidence type="ECO:0000256" key="5">
    <source>
        <dbReference type="SAM" id="Phobius"/>
    </source>
</evidence>
<proteinExistence type="predicted"/>
<evidence type="ECO:0000313" key="6">
    <source>
        <dbReference type="EMBL" id="UUI75164.1"/>
    </source>
</evidence>
<protein>
    <submittedName>
        <fullName evidence="6">DUF4870 domain-containing protein</fullName>
    </submittedName>
</protein>
<dbReference type="EMBL" id="CP101988">
    <property type="protein sequence ID" value="UUI75164.1"/>
    <property type="molecule type" value="Genomic_DNA"/>
</dbReference>
<comment type="subcellular location">
    <subcellularLocation>
        <location evidence="1">Membrane</location>
        <topology evidence="1">Multi-pass membrane protein</topology>
    </subcellularLocation>
</comment>
<dbReference type="Proteomes" id="UP001316189">
    <property type="component" value="Chromosome"/>
</dbReference>
<dbReference type="InterPro" id="IPR019109">
    <property type="entry name" value="MamF_MmsF"/>
</dbReference>
<keyword evidence="2 5" id="KW-0812">Transmembrane</keyword>
<keyword evidence="3 5" id="KW-1133">Transmembrane helix</keyword>
<name>A0ABY5KYC5_9CELL</name>
<feature type="transmembrane region" description="Helical" evidence="5">
    <location>
        <begin position="60"/>
        <end position="86"/>
    </location>
</feature>
<dbReference type="Pfam" id="PF09685">
    <property type="entry name" value="MamF_MmsF"/>
    <property type="match status" value="1"/>
</dbReference>
<feature type="transmembrane region" description="Helical" evidence="5">
    <location>
        <begin position="143"/>
        <end position="164"/>
    </location>
</feature>
<evidence type="ECO:0000256" key="2">
    <source>
        <dbReference type="ARBA" id="ARBA00022692"/>
    </source>
</evidence>
<evidence type="ECO:0000256" key="3">
    <source>
        <dbReference type="ARBA" id="ARBA00022989"/>
    </source>
</evidence>
<gene>
    <name evidence="6" type="ORF">NP064_15545</name>
</gene>
<reference evidence="6 7" key="1">
    <citation type="submission" date="2022-07" db="EMBL/GenBank/DDBJ databases">
        <title>Novel species in genus cellulomonas.</title>
        <authorList>
            <person name="Ye L."/>
        </authorList>
    </citation>
    <scope>NUCLEOTIDE SEQUENCE [LARGE SCALE GENOMIC DNA]</scope>
    <source>
        <strain evidence="7">zg-Y338</strain>
    </source>
</reference>
<keyword evidence="7" id="KW-1185">Reference proteome</keyword>
<feature type="transmembrane region" description="Helical" evidence="5">
    <location>
        <begin position="107"/>
        <end position="131"/>
    </location>
</feature>